<keyword evidence="2" id="KW-1185">Reference proteome</keyword>
<organism evidence="1 2">
    <name type="scientific">Actinotalea ferrariae CF5-4</name>
    <dbReference type="NCBI Taxonomy" id="948458"/>
    <lineage>
        <taxon>Bacteria</taxon>
        <taxon>Bacillati</taxon>
        <taxon>Actinomycetota</taxon>
        <taxon>Actinomycetes</taxon>
        <taxon>Micrococcales</taxon>
        <taxon>Cellulomonadaceae</taxon>
        <taxon>Actinotalea</taxon>
    </lineage>
</organism>
<dbReference type="AlphaFoldDB" id="A0A021VVU3"/>
<reference evidence="1 2" key="1">
    <citation type="submission" date="2014-01" db="EMBL/GenBank/DDBJ databases">
        <title>Actinotalea ferrariae CF5-4.</title>
        <authorList>
            <person name="Chen F."/>
            <person name="Li Y."/>
            <person name="Wang G."/>
        </authorList>
    </citation>
    <scope>NUCLEOTIDE SEQUENCE [LARGE SCALE GENOMIC DNA]</scope>
    <source>
        <strain evidence="1 2">CF5-4</strain>
    </source>
</reference>
<evidence type="ECO:0000313" key="1">
    <source>
        <dbReference type="EMBL" id="EYR65309.1"/>
    </source>
</evidence>
<dbReference type="Proteomes" id="UP000019753">
    <property type="component" value="Unassembled WGS sequence"/>
</dbReference>
<protein>
    <submittedName>
        <fullName evidence="1">Uncharacterized protein</fullName>
    </submittedName>
</protein>
<gene>
    <name evidence="1" type="ORF">N866_00040</name>
</gene>
<name>A0A021VVU3_9CELL</name>
<sequence length="142" mass="15046">MMSSSWTSPAGVLTEDAEPGWAGIWTLTHAASRAALRLADALPLIDALDVIYAAADLREAQDNLEWAHPALPARCAAVDLGPLESDEGFTRGRRVLGQLTTAALDRASDLFDAELTIADVLTLAEVEAALRRARDKILGAGP</sequence>
<accession>A0A021VVU3</accession>
<proteinExistence type="predicted"/>
<dbReference type="EMBL" id="AXCW01000001">
    <property type="protein sequence ID" value="EYR65309.1"/>
    <property type="molecule type" value="Genomic_DNA"/>
</dbReference>
<comment type="caution">
    <text evidence="1">The sequence shown here is derived from an EMBL/GenBank/DDBJ whole genome shotgun (WGS) entry which is preliminary data.</text>
</comment>
<evidence type="ECO:0000313" key="2">
    <source>
        <dbReference type="Proteomes" id="UP000019753"/>
    </source>
</evidence>